<feature type="region of interest" description="Disordered" evidence="8">
    <location>
        <begin position="90"/>
        <end position="117"/>
    </location>
</feature>
<dbReference type="PANTHER" id="PTHR10306">
    <property type="entry name" value="SYNAPTOPHYSIN"/>
    <property type="match status" value="1"/>
</dbReference>
<dbReference type="Proteomes" id="UP000694388">
    <property type="component" value="Unplaced"/>
</dbReference>
<comment type="similarity">
    <text evidence="2">Belongs to the synaptophysin/synaptobrevin family.</text>
</comment>
<evidence type="ECO:0000313" key="12">
    <source>
        <dbReference type="Ensembl" id="ENSEBUP00000025229.1"/>
    </source>
</evidence>
<feature type="domain" description="MARVEL" evidence="11">
    <location>
        <begin position="1"/>
        <end position="87"/>
    </location>
</feature>
<evidence type="ECO:0000256" key="1">
    <source>
        <dbReference type="ARBA" id="ARBA00004141"/>
    </source>
</evidence>
<dbReference type="GO" id="GO:0030672">
    <property type="term" value="C:synaptic vesicle membrane"/>
    <property type="evidence" value="ECO:0007669"/>
    <property type="project" value="TreeGrafter"/>
</dbReference>
<keyword evidence="13" id="KW-1185">Reference proteome</keyword>
<dbReference type="InterPro" id="IPR001285">
    <property type="entry name" value="Synaptophysin/porin"/>
</dbReference>
<evidence type="ECO:0000256" key="4">
    <source>
        <dbReference type="ARBA" id="ARBA00022989"/>
    </source>
</evidence>
<feature type="signal peptide" evidence="10">
    <location>
        <begin position="1"/>
        <end position="18"/>
    </location>
</feature>
<keyword evidence="10" id="KW-0732">Signal</keyword>
<evidence type="ECO:0000259" key="11">
    <source>
        <dbReference type="PROSITE" id="PS51225"/>
    </source>
</evidence>
<evidence type="ECO:0000313" key="13">
    <source>
        <dbReference type="Proteomes" id="UP000694388"/>
    </source>
</evidence>
<evidence type="ECO:0000256" key="7">
    <source>
        <dbReference type="PROSITE-ProRule" id="PRU00581"/>
    </source>
</evidence>
<dbReference type="InterPro" id="IPR008253">
    <property type="entry name" value="Marvel"/>
</dbReference>
<dbReference type="Ensembl" id="ENSEBUT00000025806.1">
    <property type="protein sequence ID" value="ENSEBUP00000025229.1"/>
    <property type="gene ID" value="ENSEBUG00000015563.1"/>
</dbReference>
<comment type="subcellular location">
    <subcellularLocation>
        <location evidence="1">Membrane</location>
        <topology evidence="1">Multi-pass membrane protein</topology>
    </subcellularLocation>
</comment>
<evidence type="ECO:0000256" key="9">
    <source>
        <dbReference type="SAM" id="Phobius"/>
    </source>
</evidence>
<dbReference type="PROSITE" id="PS51225">
    <property type="entry name" value="MARVEL"/>
    <property type="match status" value="1"/>
</dbReference>
<sequence length="117" mass="12827">MQDFWVTAIFFFLWLVSSSGWAKGLADVKASLAMDFIMKLIPACRSLGFNCVVEGLSMSRLNVSVVFGFLNFILWGGNLWFAYKETPWHSSPPLTAPSQPSQGQPARGVSSTPSFGS</sequence>
<organism evidence="12 13">
    <name type="scientific">Eptatretus burgeri</name>
    <name type="common">Inshore hagfish</name>
    <dbReference type="NCBI Taxonomy" id="7764"/>
    <lineage>
        <taxon>Eukaryota</taxon>
        <taxon>Metazoa</taxon>
        <taxon>Chordata</taxon>
        <taxon>Craniata</taxon>
        <taxon>Vertebrata</taxon>
        <taxon>Cyclostomata</taxon>
        <taxon>Myxini</taxon>
        <taxon>Myxiniformes</taxon>
        <taxon>Myxinidae</taxon>
        <taxon>Eptatretinae</taxon>
        <taxon>Eptatretus</taxon>
    </lineage>
</organism>
<dbReference type="OMA" id="KETHWHR"/>
<keyword evidence="3 7" id="KW-0812">Transmembrane</keyword>
<keyword evidence="4 9" id="KW-1133">Transmembrane helix</keyword>
<evidence type="ECO:0000256" key="6">
    <source>
        <dbReference type="ARBA" id="ARBA00023180"/>
    </source>
</evidence>
<proteinExistence type="inferred from homology"/>
<feature type="chain" id="PRO_5034912659" description="MARVEL domain-containing protein" evidence="10">
    <location>
        <begin position="19"/>
        <end position="117"/>
    </location>
</feature>
<evidence type="ECO:0000256" key="2">
    <source>
        <dbReference type="ARBA" id="ARBA00006476"/>
    </source>
</evidence>
<keyword evidence="6" id="KW-0325">Glycoprotein</keyword>
<evidence type="ECO:0000256" key="10">
    <source>
        <dbReference type="SAM" id="SignalP"/>
    </source>
</evidence>
<name>A0A8C4X0V8_EPTBU</name>
<evidence type="ECO:0000256" key="3">
    <source>
        <dbReference type="ARBA" id="ARBA00022692"/>
    </source>
</evidence>
<evidence type="ECO:0000256" key="8">
    <source>
        <dbReference type="SAM" id="MobiDB-lite"/>
    </source>
</evidence>
<dbReference type="GeneTree" id="ENSGT01030000234637"/>
<keyword evidence="5 7" id="KW-0472">Membrane</keyword>
<dbReference type="AlphaFoldDB" id="A0A8C4X0V8"/>
<accession>A0A8C4X0V8</accession>
<reference evidence="12" key="1">
    <citation type="submission" date="2025-08" db="UniProtKB">
        <authorList>
            <consortium name="Ensembl"/>
        </authorList>
    </citation>
    <scope>IDENTIFICATION</scope>
</reference>
<protein>
    <recommendedName>
        <fullName evidence="11">MARVEL domain-containing protein</fullName>
    </recommendedName>
</protein>
<reference evidence="12" key="2">
    <citation type="submission" date="2025-09" db="UniProtKB">
        <authorList>
            <consortium name="Ensembl"/>
        </authorList>
    </citation>
    <scope>IDENTIFICATION</scope>
</reference>
<feature type="transmembrane region" description="Helical" evidence="9">
    <location>
        <begin position="63"/>
        <end position="83"/>
    </location>
</feature>
<evidence type="ECO:0000256" key="5">
    <source>
        <dbReference type="ARBA" id="ARBA00023136"/>
    </source>
</evidence>
<dbReference type="PANTHER" id="PTHR10306:SF17">
    <property type="entry name" value="MARVEL DOMAIN-CONTAINING PROTEIN"/>
    <property type="match status" value="1"/>
</dbReference>